<proteinExistence type="predicted"/>
<dbReference type="InterPro" id="IPR003661">
    <property type="entry name" value="HisK_dim/P_dom"/>
</dbReference>
<dbReference type="SUPFAM" id="SSF55785">
    <property type="entry name" value="PYP-like sensor domain (PAS domain)"/>
    <property type="match status" value="2"/>
</dbReference>
<dbReference type="Gene3D" id="1.10.287.130">
    <property type="match status" value="1"/>
</dbReference>
<sequence>MKDNPMSSDKKLDAMLSNIPGILYRGIYKGKQNDLYDMKNQFVVEYISDQIEELTGYPASRFMDSGQNDFDMIIHPDDREKLRTGIMNQIRQKKAFLIEYRMVDIHGNIKWVFEKGQGFFGNDGELLWLDGAIFDITERKLMEKDLFQTQARCQNLVESVEEWIWETNALGIYTFSNAFTQKMLGYSAEELLGRSIHDFLPESDAAKWPQFKKNDLEIPSAVISRELPFTHKNGKKLIIEVSSRPFFSEEGFLLGFRGVGRNITLRKQMEQEALNQQKLQGVLEIAGAICHEMNQPLAAIQLFINFAIEECDPDAIIYKDLIKIRDNALRMGEISLKLMNITNTRTKEYIGGQKIIDIEQATEDSPES</sequence>
<dbReference type="SMART" id="SM00091">
    <property type="entry name" value="PAS"/>
    <property type="match status" value="2"/>
</dbReference>
<organism evidence="8 9">
    <name type="scientific">Desulfocicer vacuolatum DSM 3385</name>
    <dbReference type="NCBI Taxonomy" id="1121400"/>
    <lineage>
        <taxon>Bacteria</taxon>
        <taxon>Pseudomonadati</taxon>
        <taxon>Thermodesulfobacteriota</taxon>
        <taxon>Desulfobacteria</taxon>
        <taxon>Desulfobacterales</taxon>
        <taxon>Desulfobacteraceae</taxon>
        <taxon>Desulfocicer</taxon>
    </lineage>
</organism>
<dbReference type="Gene3D" id="3.30.450.20">
    <property type="entry name" value="PAS domain"/>
    <property type="match status" value="2"/>
</dbReference>
<dbReference type="STRING" id="1121400.SAMN02746065_11724"/>
<dbReference type="Pfam" id="PF08447">
    <property type="entry name" value="PAS_3"/>
    <property type="match status" value="1"/>
</dbReference>
<evidence type="ECO:0000256" key="3">
    <source>
        <dbReference type="ARBA" id="ARBA00022553"/>
    </source>
</evidence>
<dbReference type="CDD" id="cd00082">
    <property type="entry name" value="HisKA"/>
    <property type="match status" value="1"/>
</dbReference>
<dbReference type="InterPro" id="IPR000014">
    <property type="entry name" value="PAS"/>
</dbReference>
<dbReference type="InterPro" id="IPR013655">
    <property type="entry name" value="PAS_fold_3"/>
</dbReference>
<evidence type="ECO:0000256" key="2">
    <source>
        <dbReference type="ARBA" id="ARBA00012438"/>
    </source>
</evidence>
<dbReference type="InterPro" id="IPR035965">
    <property type="entry name" value="PAS-like_dom_sf"/>
</dbReference>
<comment type="catalytic activity">
    <reaction evidence="1">
        <text>ATP + protein L-histidine = ADP + protein N-phospho-L-histidine.</text>
        <dbReference type="EC" id="2.7.13.3"/>
    </reaction>
</comment>
<feature type="domain" description="PAC" evidence="7">
    <location>
        <begin position="223"/>
        <end position="275"/>
    </location>
</feature>
<dbReference type="Pfam" id="PF13426">
    <property type="entry name" value="PAS_9"/>
    <property type="match status" value="1"/>
</dbReference>
<feature type="domain" description="PAS" evidence="6">
    <location>
        <begin position="149"/>
        <end position="204"/>
    </location>
</feature>
<dbReference type="InterPro" id="IPR001610">
    <property type="entry name" value="PAC"/>
</dbReference>
<gene>
    <name evidence="8" type="ORF">SAMN02746065_11724</name>
</gene>
<dbReference type="SMART" id="SM00086">
    <property type="entry name" value="PAC"/>
    <property type="match status" value="2"/>
</dbReference>
<evidence type="ECO:0000256" key="4">
    <source>
        <dbReference type="ARBA" id="ARBA00022679"/>
    </source>
</evidence>
<dbReference type="PANTHER" id="PTHR43304:SF1">
    <property type="entry name" value="PAC DOMAIN-CONTAINING PROTEIN"/>
    <property type="match status" value="1"/>
</dbReference>
<dbReference type="InterPro" id="IPR052162">
    <property type="entry name" value="Sensor_kinase/Photoreceptor"/>
</dbReference>
<dbReference type="EMBL" id="FWXY01000017">
    <property type="protein sequence ID" value="SMC95722.1"/>
    <property type="molecule type" value="Genomic_DNA"/>
</dbReference>
<evidence type="ECO:0000256" key="1">
    <source>
        <dbReference type="ARBA" id="ARBA00000085"/>
    </source>
</evidence>
<evidence type="ECO:0000313" key="8">
    <source>
        <dbReference type="EMBL" id="SMC95722.1"/>
    </source>
</evidence>
<dbReference type="PROSITE" id="PS50113">
    <property type="entry name" value="PAC"/>
    <property type="match status" value="2"/>
</dbReference>
<dbReference type="NCBIfam" id="TIGR00229">
    <property type="entry name" value="sensory_box"/>
    <property type="match status" value="2"/>
</dbReference>
<keyword evidence="3" id="KW-0597">Phosphoprotein</keyword>
<name>A0A1W2DEZ3_9BACT</name>
<keyword evidence="9" id="KW-1185">Reference proteome</keyword>
<dbReference type="CDD" id="cd00130">
    <property type="entry name" value="PAS"/>
    <property type="match status" value="2"/>
</dbReference>
<accession>A0A1W2DEZ3</accession>
<dbReference type="InterPro" id="IPR000700">
    <property type="entry name" value="PAS-assoc_C"/>
</dbReference>
<protein>
    <recommendedName>
        <fullName evidence="2">histidine kinase</fullName>
        <ecNumber evidence="2">2.7.13.3</ecNumber>
    </recommendedName>
</protein>
<dbReference type="PANTHER" id="PTHR43304">
    <property type="entry name" value="PHYTOCHROME-LIKE PROTEIN CPH1"/>
    <property type="match status" value="1"/>
</dbReference>
<feature type="domain" description="PAS" evidence="6">
    <location>
        <begin position="44"/>
        <end position="93"/>
    </location>
</feature>
<feature type="domain" description="PAC" evidence="7">
    <location>
        <begin position="96"/>
        <end position="148"/>
    </location>
</feature>
<evidence type="ECO:0000259" key="7">
    <source>
        <dbReference type="PROSITE" id="PS50113"/>
    </source>
</evidence>
<dbReference type="Proteomes" id="UP000192418">
    <property type="component" value="Unassembled WGS sequence"/>
</dbReference>
<reference evidence="8 9" key="1">
    <citation type="submission" date="2017-04" db="EMBL/GenBank/DDBJ databases">
        <authorList>
            <person name="Afonso C.L."/>
            <person name="Miller P.J."/>
            <person name="Scott M.A."/>
            <person name="Spackman E."/>
            <person name="Goraichik I."/>
            <person name="Dimitrov K.M."/>
            <person name="Suarez D.L."/>
            <person name="Swayne D.E."/>
        </authorList>
    </citation>
    <scope>NUCLEOTIDE SEQUENCE [LARGE SCALE GENOMIC DNA]</scope>
    <source>
        <strain evidence="8 9">DSM 3385</strain>
    </source>
</reference>
<evidence type="ECO:0000313" key="9">
    <source>
        <dbReference type="Proteomes" id="UP000192418"/>
    </source>
</evidence>
<dbReference type="AlphaFoldDB" id="A0A1W2DEZ3"/>
<dbReference type="EC" id="2.7.13.3" evidence="2"/>
<keyword evidence="5" id="KW-0418">Kinase</keyword>
<dbReference type="InterPro" id="IPR036097">
    <property type="entry name" value="HisK_dim/P_sf"/>
</dbReference>
<dbReference type="GO" id="GO:0000155">
    <property type="term" value="F:phosphorelay sensor kinase activity"/>
    <property type="evidence" value="ECO:0007669"/>
    <property type="project" value="InterPro"/>
</dbReference>
<evidence type="ECO:0000259" key="6">
    <source>
        <dbReference type="PROSITE" id="PS50112"/>
    </source>
</evidence>
<evidence type="ECO:0000256" key="5">
    <source>
        <dbReference type="ARBA" id="ARBA00022777"/>
    </source>
</evidence>
<dbReference type="PROSITE" id="PS50112">
    <property type="entry name" value="PAS"/>
    <property type="match status" value="2"/>
</dbReference>
<dbReference type="SUPFAM" id="SSF47384">
    <property type="entry name" value="Homodimeric domain of signal transducing histidine kinase"/>
    <property type="match status" value="1"/>
</dbReference>
<keyword evidence="4" id="KW-0808">Transferase</keyword>